<evidence type="ECO:0000256" key="1">
    <source>
        <dbReference type="SAM" id="MobiDB-lite"/>
    </source>
</evidence>
<dbReference type="GO" id="GO:0003677">
    <property type="term" value="F:DNA binding"/>
    <property type="evidence" value="ECO:0007669"/>
    <property type="project" value="InterPro"/>
</dbReference>
<evidence type="ECO:0000256" key="2">
    <source>
        <dbReference type="SAM" id="Phobius"/>
    </source>
</evidence>
<reference evidence="4 5" key="1">
    <citation type="journal article" date="2014" name="Genome Announc.">
        <title>Draft Genome Sequence of Streptomyces fradiae ATCC 19609, a Strain Highly Sensitive to Antibiotics.</title>
        <authorList>
            <person name="Bekker O.B."/>
            <person name="Klimina K.M."/>
            <person name="Vatlin A.A."/>
            <person name="Zakharevich N.V."/>
            <person name="Kasianov A.S."/>
            <person name="Danilenko V.N."/>
        </authorList>
    </citation>
    <scope>NUCLEOTIDE SEQUENCE [LARGE SCALE GENOMIC DNA]</scope>
    <source>
        <strain evidence="4 5">ATCC 19609</strain>
    </source>
</reference>
<proteinExistence type="predicted"/>
<dbReference type="Proteomes" id="UP000028058">
    <property type="component" value="Unassembled WGS sequence"/>
</dbReference>
<keyword evidence="2" id="KW-0472">Membrane</keyword>
<feature type="domain" description="HTH cro/C1-type" evidence="3">
    <location>
        <begin position="21"/>
        <end position="76"/>
    </location>
</feature>
<dbReference type="InterPro" id="IPR036365">
    <property type="entry name" value="PGBD-like_sf"/>
</dbReference>
<keyword evidence="5" id="KW-1185">Reference proteome</keyword>
<dbReference type="OrthoDB" id="9815541at2"/>
<dbReference type="Pfam" id="PF01471">
    <property type="entry name" value="PG_binding_1"/>
    <property type="match status" value="1"/>
</dbReference>
<dbReference type="SUPFAM" id="SSF47090">
    <property type="entry name" value="PGBD-like"/>
    <property type="match status" value="1"/>
</dbReference>
<dbReference type="Gene3D" id="1.10.101.10">
    <property type="entry name" value="PGBD-like superfamily/PGBD"/>
    <property type="match status" value="1"/>
</dbReference>
<dbReference type="AlphaFoldDB" id="A0A420V0S5"/>
<protein>
    <submittedName>
        <fullName evidence="4">Peptidoglycan-binding protein</fullName>
    </submittedName>
</protein>
<accession>A0A420V0S5</accession>
<keyword evidence="2" id="KW-1133">Transmembrane helix</keyword>
<feature type="compositionally biased region" description="Low complexity" evidence="1">
    <location>
        <begin position="185"/>
        <end position="201"/>
    </location>
</feature>
<dbReference type="InterPro" id="IPR002477">
    <property type="entry name" value="Peptidoglycan-bd-like"/>
</dbReference>
<feature type="compositionally biased region" description="Pro residues" evidence="1">
    <location>
        <begin position="126"/>
        <end position="144"/>
    </location>
</feature>
<dbReference type="InterPro" id="IPR036366">
    <property type="entry name" value="PGBDSf"/>
</dbReference>
<dbReference type="SMART" id="SM00530">
    <property type="entry name" value="HTH_XRE"/>
    <property type="match status" value="1"/>
</dbReference>
<keyword evidence="2" id="KW-0812">Transmembrane</keyword>
<organism evidence="4 5">
    <name type="scientific">Streptomyces xinghaiensis</name>
    <dbReference type="NCBI Taxonomy" id="1038928"/>
    <lineage>
        <taxon>Bacteria</taxon>
        <taxon>Bacillati</taxon>
        <taxon>Actinomycetota</taxon>
        <taxon>Actinomycetes</taxon>
        <taxon>Kitasatosporales</taxon>
        <taxon>Streptomycetaceae</taxon>
        <taxon>Streptomyces</taxon>
    </lineage>
</organism>
<gene>
    <name evidence="4" type="ORF">SFRA_020015</name>
</gene>
<evidence type="ECO:0000313" key="4">
    <source>
        <dbReference type="EMBL" id="RKM94078.1"/>
    </source>
</evidence>
<evidence type="ECO:0000313" key="5">
    <source>
        <dbReference type="Proteomes" id="UP000028058"/>
    </source>
</evidence>
<feature type="transmembrane region" description="Helical" evidence="2">
    <location>
        <begin position="159"/>
        <end position="180"/>
    </location>
</feature>
<feature type="region of interest" description="Disordered" evidence="1">
    <location>
        <begin position="185"/>
        <end position="208"/>
    </location>
</feature>
<dbReference type="Gene3D" id="1.10.260.40">
    <property type="entry name" value="lambda repressor-like DNA-binding domains"/>
    <property type="match status" value="1"/>
</dbReference>
<dbReference type="InterPro" id="IPR001387">
    <property type="entry name" value="Cro/C1-type_HTH"/>
</dbReference>
<name>A0A420V0S5_9ACTN</name>
<dbReference type="CDD" id="cd00093">
    <property type="entry name" value="HTH_XRE"/>
    <property type="match status" value="1"/>
</dbReference>
<dbReference type="RefSeq" id="WP_043472113.1">
    <property type="nucleotide sequence ID" value="NZ_CP134822.1"/>
</dbReference>
<dbReference type="EMBL" id="JNAD02000009">
    <property type="protein sequence ID" value="RKM94078.1"/>
    <property type="molecule type" value="Genomic_DNA"/>
</dbReference>
<dbReference type="SUPFAM" id="SSF47413">
    <property type="entry name" value="lambda repressor-like DNA-binding domains"/>
    <property type="match status" value="1"/>
</dbReference>
<dbReference type="Pfam" id="PF13560">
    <property type="entry name" value="HTH_31"/>
    <property type="match status" value="1"/>
</dbReference>
<evidence type="ECO:0000259" key="3">
    <source>
        <dbReference type="SMART" id="SM00530"/>
    </source>
</evidence>
<comment type="caution">
    <text evidence="4">The sequence shown here is derived from an EMBL/GenBank/DDBJ whole genome shotgun (WGS) entry which is preliminary data.</text>
</comment>
<sequence>MSRWKQLPDTLDEHTRQLVVQLRRLKDRSGLSLVSLGRKTAYSRSSWERYLNGKALPPRQAVEQLARLGGTDPTRLLVLHELAEAAGRRTAVAPATGSTGAEAGPAGDGAAGDSPAEDGTARAAPVPHPDGPEGPLPGPGPDPARAPEAAGRRRLRVPVVAGLAVAAVAAGTALLVAAPWEDGDTPAAPGAAGSSTPAEPSARAHDGPFVYEPGRTYRCDVRRENGLLGAGHSATRDAVLQDSTTGWDVVEAQCLLKHHGFSPGGIDGIYGDLTARAVKRIQDERGLVVDGKVGPHTWGVLRG</sequence>
<dbReference type="InterPro" id="IPR010982">
    <property type="entry name" value="Lambda_DNA-bd_dom_sf"/>
</dbReference>
<feature type="region of interest" description="Disordered" evidence="1">
    <location>
        <begin position="88"/>
        <end position="150"/>
    </location>
</feature>